<accession>A0A3B0S283</accession>
<dbReference type="EMBL" id="UOEF01000243">
    <property type="protein sequence ID" value="VAV97311.1"/>
    <property type="molecule type" value="Genomic_DNA"/>
</dbReference>
<organism evidence="1">
    <name type="scientific">hydrothermal vent metagenome</name>
    <dbReference type="NCBI Taxonomy" id="652676"/>
    <lineage>
        <taxon>unclassified sequences</taxon>
        <taxon>metagenomes</taxon>
        <taxon>ecological metagenomes</taxon>
    </lineage>
</organism>
<proteinExistence type="predicted"/>
<sequence length="80" mass="8685">MSKIENILRQGGEALSFVSDGEFLSAVGEISDRYDEIAKQLDSFTTPEALIDQLVAGVNNPALTTVLKKLGLEGVYKKIK</sequence>
<dbReference type="AlphaFoldDB" id="A0A3B0S283"/>
<gene>
    <name evidence="1" type="ORF">MNBD_ALPHA04-626</name>
</gene>
<protein>
    <submittedName>
        <fullName evidence="1">Uncharacterized protein</fullName>
    </submittedName>
</protein>
<reference evidence="1" key="1">
    <citation type="submission" date="2018-06" db="EMBL/GenBank/DDBJ databases">
        <authorList>
            <person name="Zhirakovskaya E."/>
        </authorList>
    </citation>
    <scope>NUCLEOTIDE SEQUENCE</scope>
</reference>
<feature type="non-terminal residue" evidence="1">
    <location>
        <position position="80"/>
    </location>
</feature>
<evidence type="ECO:0000313" key="1">
    <source>
        <dbReference type="EMBL" id="VAV97311.1"/>
    </source>
</evidence>
<name>A0A3B0S283_9ZZZZ</name>